<organism evidence="4 5">
    <name type="scientific">Eleginops maclovinus</name>
    <name type="common">Patagonian blennie</name>
    <name type="synonym">Eleginus maclovinus</name>
    <dbReference type="NCBI Taxonomy" id="56733"/>
    <lineage>
        <taxon>Eukaryota</taxon>
        <taxon>Metazoa</taxon>
        <taxon>Chordata</taxon>
        <taxon>Craniata</taxon>
        <taxon>Vertebrata</taxon>
        <taxon>Euteleostomi</taxon>
        <taxon>Actinopterygii</taxon>
        <taxon>Neopterygii</taxon>
        <taxon>Teleostei</taxon>
        <taxon>Neoteleostei</taxon>
        <taxon>Acanthomorphata</taxon>
        <taxon>Eupercaria</taxon>
        <taxon>Perciformes</taxon>
        <taxon>Notothenioidei</taxon>
        <taxon>Eleginopidae</taxon>
        <taxon>Eleginops</taxon>
    </lineage>
</organism>
<proteinExistence type="predicted"/>
<name>A0AAN7XKU3_ELEMC</name>
<feature type="domain" description="LRAT" evidence="3">
    <location>
        <begin position="1"/>
        <end position="48"/>
    </location>
</feature>
<keyword evidence="2" id="KW-1133">Transmembrane helix</keyword>
<keyword evidence="2" id="KW-0812">Transmembrane</keyword>
<keyword evidence="2" id="KW-0472">Membrane</keyword>
<dbReference type="GO" id="GO:0005791">
    <property type="term" value="C:rough endoplasmic reticulum"/>
    <property type="evidence" value="ECO:0007669"/>
    <property type="project" value="TreeGrafter"/>
</dbReference>
<reference evidence="4 5" key="2">
    <citation type="journal article" date="2023" name="Mol. Biol. Evol.">
        <title>Genomics of Secondarily Temperate Adaptation in the Only Non-Antarctic Icefish.</title>
        <authorList>
            <person name="Rivera-Colon A.G."/>
            <person name="Rayamajhi N."/>
            <person name="Minhas B.F."/>
            <person name="Madrigal G."/>
            <person name="Bilyk K.T."/>
            <person name="Yoon V."/>
            <person name="Hune M."/>
            <person name="Gregory S."/>
            <person name="Cheng C.H.C."/>
            <person name="Catchen J.M."/>
        </authorList>
    </citation>
    <scope>NUCLEOTIDE SEQUENCE [LARGE SCALE GENOMIC DNA]</scope>
    <source>
        <strain evidence="4">JMC-PN-2008</strain>
    </source>
</reference>
<accession>A0AAN7XKU3</accession>
<reference evidence="4 5" key="1">
    <citation type="journal article" date="2023" name="Genes (Basel)">
        <title>Chromosome-Level Genome Assembly and Circadian Gene Repertoire of the Patagonia Blennie Eleginops maclovinus-The Closest Ancestral Proxy of Antarctic Cryonotothenioids.</title>
        <authorList>
            <person name="Cheng C.C."/>
            <person name="Rivera-Colon A.G."/>
            <person name="Minhas B.F."/>
            <person name="Wilson L."/>
            <person name="Rayamajhi N."/>
            <person name="Vargas-Chacoff L."/>
            <person name="Catchen J.M."/>
        </authorList>
    </citation>
    <scope>NUCLEOTIDE SEQUENCE [LARGE SCALE GENOMIC DNA]</scope>
    <source>
        <strain evidence="4">JMC-PN-2008</strain>
    </source>
</reference>
<dbReference type="InterPro" id="IPR042288">
    <property type="entry name" value="LRAT"/>
</dbReference>
<protein>
    <recommendedName>
        <fullName evidence="3">LRAT domain-containing protein</fullName>
    </recommendedName>
</protein>
<feature type="transmembrane region" description="Helical" evidence="2">
    <location>
        <begin position="66"/>
        <end position="83"/>
    </location>
</feature>
<dbReference type="PANTHER" id="PTHR46678:SF1">
    <property type="entry name" value="LECITHIN RETINOL ACYLTRANSFERASE"/>
    <property type="match status" value="1"/>
</dbReference>
<gene>
    <name evidence="4" type="ORF">PBY51_019986</name>
</gene>
<dbReference type="AlphaFoldDB" id="A0AAN7XKU3"/>
<dbReference type="PROSITE" id="PS51934">
    <property type="entry name" value="LRAT"/>
    <property type="match status" value="1"/>
</dbReference>
<dbReference type="GO" id="GO:0047173">
    <property type="term" value="F:phosphatidylcholine-retinol O-acyltransferase activity"/>
    <property type="evidence" value="ECO:0007669"/>
    <property type="project" value="InterPro"/>
</dbReference>
<comment type="caution">
    <text evidence="4">The sequence shown here is derived from an EMBL/GenBank/DDBJ whole genome shotgun (WGS) entry which is preliminary data.</text>
</comment>
<dbReference type="GO" id="GO:0042572">
    <property type="term" value="P:retinol metabolic process"/>
    <property type="evidence" value="ECO:0007669"/>
    <property type="project" value="InterPro"/>
</dbReference>
<evidence type="ECO:0000259" key="3">
    <source>
        <dbReference type="PROSITE" id="PS51934"/>
    </source>
</evidence>
<evidence type="ECO:0000313" key="5">
    <source>
        <dbReference type="Proteomes" id="UP001346869"/>
    </source>
</evidence>
<keyword evidence="5" id="KW-1185">Reference proteome</keyword>
<sequence>MMKNQSLPKEDVAKRVEKHNGATPYSLLWYNCEHFVTDCRYRSAASLQTEKFCECLKSIIRDQCRVTVTGLLGIVSILCFGMAPSTTLPTILIPLTVQMAG</sequence>
<dbReference type="GO" id="GO:0006776">
    <property type="term" value="P:vitamin A metabolic process"/>
    <property type="evidence" value="ECO:0007669"/>
    <property type="project" value="TreeGrafter"/>
</dbReference>
<evidence type="ECO:0000256" key="2">
    <source>
        <dbReference type="SAM" id="Phobius"/>
    </source>
</evidence>
<dbReference type="Pfam" id="PF04970">
    <property type="entry name" value="LRAT"/>
    <property type="match status" value="1"/>
</dbReference>
<dbReference type="InterPro" id="IPR007053">
    <property type="entry name" value="LRAT_dom"/>
</dbReference>
<evidence type="ECO:0000256" key="1">
    <source>
        <dbReference type="PIRSR" id="PIRSR642288-1"/>
    </source>
</evidence>
<dbReference type="EMBL" id="JAUZQC010000009">
    <property type="protein sequence ID" value="KAK5865741.1"/>
    <property type="molecule type" value="Genomic_DNA"/>
</dbReference>
<dbReference type="Gene3D" id="3.90.1720.10">
    <property type="entry name" value="endopeptidase domain like (from Nostoc punctiforme)"/>
    <property type="match status" value="1"/>
</dbReference>
<feature type="active site" description="Acyl-thioester intermediate" evidence="1">
    <location>
        <position position="32"/>
    </location>
</feature>
<dbReference type="PANTHER" id="PTHR46678">
    <property type="entry name" value="LECITHIN RETINOL ACYLTRANSFERASE"/>
    <property type="match status" value="1"/>
</dbReference>
<evidence type="ECO:0000313" key="4">
    <source>
        <dbReference type="EMBL" id="KAK5865741.1"/>
    </source>
</evidence>
<dbReference type="Proteomes" id="UP001346869">
    <property type="component" value="Unassembled WGS sequence"/>
</dbReference>